<organism evidence="2 3">
    <name type="scientific">Nematocida ausubeli (strain ATCC PRA-371 / ERTm2)</name>
    <name type="common">Nematode killer fungus</name>
    <dbReference type="NCBI Taxonomy" id="1913371"/>
    <lineage>
        <taxon>Eukaryota</taxon>
        <taxon>Fungi</taxon>
        <taxon>Fungi incertae sedis</taxon>
        <taxon>Microsporidia</taxon>
        <taxon>Nematocida</taxon>
    </lineage>
</organism>
<dbReference type="GeneID" id="77676364"/>
<evidence type="ECO:0000256" key="1">
    <source>
        <dbReference type="SAM" id="Phobius"/>
    </source>
</evidence>
<accession>A0A086J2A3</accession>
<protein>
    <submittedName>
        <fullName evidence="2">Uncharacterized protein</fullName>
    </submittedName>
</protein>
<dbReference type="HOGENOM" id="CLU_744125_0_0_1"/>
<gene>
    <name evidence="2" type="ORF">NESG_01391</name>
</gene>
<evidence type="ECO:0000313" key="3">
    <source>
        <dbReference type="Proteomes" id="UP000054524"/>
    </source>
</evidence>
<comment type="caution">
    <text evidence="2">The sequence shown here is derived from an EMBL/GenBank/DDBJ whole genome shotgun (WGS) entry which is preliminary data.</text>
</comment>
<dbReference type="RefSeq" id="XP_052904826.1">
    <property type="nucleotide sequence ID" value="XM_053049021.1"/>
</dbReference>
<feature type="transmembrane region" description="Helical" evidence="1">
    <location>
        <begin position="274"/>
        <end position="296"/>
    </location>
</feature>
<evidence type="ECO:0000313" key="2">
    <source>
        <dbReference type="EMBL" id="KFG26271.1"/>
    </source>
</evidence>
<feature type="transmembrane region" description="Helical" evidence="1">
    <location>
        <begin position="144"/>
        <end position="165"/>
    </location>
</feature>
<proteinExistence type="predicted"/>
<dbReference type="OrthoDB" id="2189380at2759"/>
<dbReference type="Proteomes" id="UP000054524">
    <property type="component" value="Unassembled WGS sequence"/>
</dbReference>
<feature type="transmembrane region" description="Helical" evidence="1">
    <location>
        <begin position="186"/>
        <end position="206"/>
    </location>
</feature>
<keyword evidence="1" id="KW-0472">Membrane</keyword>
<sequence length="376" mass="43229">MTEDKKHDVKFAQKAVVFDEFKVGVEFCKHNRDELLGELPSNHPCVKEGNIFERMSTYFILPLLKDMLTWVFEFLRNLVNFGYMECLYILTFYFYLSSYSIYSEQFHGMKMFMTTASDILLYVPLIAAQIVHTWENSGNSILLPILYTIICYLIILIPRFILIMVENVKNGLWTFSVSTVKTEKPIYGIICAYTVFLAVPSILAIYSTGFKMLPDSFTMLETTDLYIRECIAGLISFLIIRIIFLYSECFMDRTPYKKKNLLSCEEDAAKLRRVLLLFMVYTTFCIGSIAFMYTYYSFQRAATDTNIVEDIRCINYAATRVMSDPVSIVASLAKKGFKDFWSGIKNVASSAWDSTKNSVSYALGSVGRLFTRLGKV</sequence>
<keyword evidence="1" id="KW-1133">Transmembrane helix</keyword>
<feature type="transmembrane region" description="Helical" evidence="1">
    <location>
        <begin position="81"/>
        <end position="99"/>
    </location>
</feature>
<dbReference type="EMBL" id="AKIJ01000003">
    <property type="protein sequence ID" value="KFG26271.1"/>
    <property type="molecule type" value="Genomic_DNA"/>
</dbReference>
<dbReference type="AlphaFoldDB" id="A0A086J2A3"/>
<keyword evidence="3" id="KW-1185">Reference proteome</keyword>
<name>A0A086J2A3_NEMA1</name>
<keyword evidence="1" id="KW-0812">Transmembrane</keyword>
<reference evidence="2 3" key="1">
    <citation type="journal article" date="2014" name="Genome Announc.">
        <title>Genome Sequence of the Microsporidian Species Nematocida sp1 Strain ERTm6 (ATCC PRA-372).</title>
        <authorList>
            <person name="Bakowski M.A."/>
            <person name="Priest M."/>
            <person name="Young S."/>
            <person name="Cuomo C.A."/>
            <person name="Troemel E.R."/>
        </authorList>
    </citation>
    <scope>NUCLEOTIDE SEQUENCE [LARGE SCALE GENOMIC DNA]</scope>
    <source>
        <strain evidence="2 3">ERTm6</strain>
    </source>
</reference>
<feature type="transmembrane region" description="Helical" evidence="1">
    <location>
        <begin position="226"/>
        <end position="247"/>
    </location>
</feature>